<dbReference type="PANTHER" id="PTHR30432">
    <property type="entry name" value="TRANSCRIPTIONAL REGULATOR MODE"/>
    <property type="match status" value="1"/>
</dbReference>
<dbReference type="InterPro" id="IPR000847">
    <property type="entry name" value="LysR_HTH_N"/>
</dbReference>
<dbReference type="EMBL" id="DXEX01000147">
    <property type="protein sequence ID" value="HIX59387.1"/>
    <property type="molecule type" value="Genomic_DNA"/>
</dbReference>
<reference evidence="2" key="2">
    <citation type="submission" date="2021-04" db="EMBL/GenBank/DDBJ databases">
        <authorList>
            <person name="Gilroy R."/>
        </authorList>
    </citation>
    <scope>NUCLEOTIDE SEQUENCE</scope>
    <source>
        <strain evidence="2">ChiSjej1B19-8411</strain>
    </source>
</reference>
<evidence type="ECO:0000313" key="3">
    <source>
        <dbReference type="Proteomes" id="UP000886817"/>
    </source>
</evidence>
<dbReference type="GO" id="GO:0003700">
    <property type="term" value="F:DNA-binding transcription factor activity"/>
    <property type="evidence" value="ECO:0007669"/>
    <property type="project" value="InterPro"/>
</dbReference>
<dbReference type="Gene3D" id="1.10.10.10">
    <property type="entry name" value="Winged helix-like DNA-binding domain superfamily/Winged helix DNA-binding domain"/>
    <property type="match status" value="1"/>
</dbReference>
<dbReference type="AlphaFoldDB" id="A0A9D1WJN3"/>
<dbReference type="Pfam" id="PF00126">
    <property type="entry name" value="HTH_1"/>
    <property type="match status" value="1"/>
</dbReference>
<evidence type="ECO:0000313" key="2">
    <source>
        <dbReference type="EMBL" id="HIX59387.1"/>
    </source>
</evidence>
<protein>
    <submittedName>
        <fullName evidence="2">LysR family transcriptional regulator</fullName>
    </submittedName>
</protein>
<evidence type="ECO:0000259" key="1">
    <source>
        <dbReference type="Pfam" id="PF00126"/>
    </source>
</evidence>
<dbReference type="InterPro" id="IPR051815">
    <property type="entry name" value="Molybdate_resp_trans_reg"/>
</dbReference>
<dbReference type="InterPro" id="IPR036390">
    <property type="entry name" value="WH_DNA-bd_sf"/>
</dbReference>
<comment type="caution">
    <text evidence="2">The sequence shown here is derived from an EMBL/GenBank/DDBJ whole genome shotgun (WGS) entry which is preliminary data.</text>
</comment>
<reference evidence="2" key="1">
    <citation type="journal article" date="2021" name="PeerJ">
        <title>Extensive microbial diversity within the chicken gut microbiome revealed by metagenomics and culture.</title>
        <authorList>
            <person name="Gilroy R."/>
            <person name="Ravi A."/>
            <person name="Getino M."/>
            <person name="Pursley I."/>
            <person name="Horton D.L."/>
            <person name="Alikhan N.F."/>
            <person name="Baker D."/>
            <person name="Gharbi K."/>
            <person name="Hall N."/>
            <person name="Watson M."/>
            <person name="Adriaenssens E.M."/>
            <person name="Foster-Nyarko E."/>
            <person name="Jarju S."/>
            <person name="Secka A."/>
            <person name="Antonio M."/>
            <person name="Oren A."/>
            <person name="Chaudhuri R.R."/>
            <person name="La Ragione R."/>
            <person name="Hildebrand F."/>
            <person name="Pallen M.J."/>
        </authorList>
    </citation>
    <scope>NUCLEOTIDE SEQUENCE</scope>
    <source>
        <strain evidence="2">ChiSjej1B19-8411</strain>
    </source>
</reference>
<sequence>MKAVTKIIFVDDNQEKFFGEGPCRLLHAVEETGSLRAAAQSMGMAYTKAMKILKNAEKALGFPLTVRTTGGRSGGGSCLTVKGKEWLKCYEEYRNACMEANRRLYLEFFPEQR</sequence>
<gene>
    <name evidence="2" type="ORF">IAA45_06715</name>
</gene>
<dbReference type="SUPFAM" id="SSF46785">
    <property type="entry name" value="Winged helix' DNA-binding domain"/>
    <property type="match status" value="1"/>
</dbReference>
<dbReference type="Proteomes" id="UP000886817">
    <property type="component" value="Unassembled WGS sequence"/>
</dbReference>
<organism evidence="2 3">
    <name type="scientific">Candidatus Blautia gallistercoris</name>
    <dbReference type="NCBI Taxonomy" id="2838490"/>
    <lineage>
        <taxon>Bacteria</taxon>
        <taxon>Bacillati</taxon>
        <taxon>Bacillota</taxon>
        <taxon>Clostridia</taxon>
        <taxon>Lachnospirales</taxon>
        <taxon>Lachnospiraceae</taxon>
        <taxon>Blautia</taxon>
    </lineage>
</organism>
<accession>A0A9D1WJN3</accession>
<proteinExistence type="predicted"/>
<dbReference type="InterPro" id="IPR036388">
    <property type="entry name" value="WH-like_DNA-bd_sf"/>
</dbReference>
<feature type="domain" description="HTH lysR-type" evidence="1">
    <location>
        <begin position="24"/>
        <end position="71"/>
    </location>
</feature>
<dbReference type="PANTHER" id="PTHR30432:SF1">
    <property type="entry name" value="DNA-BINDING TRANSCRIPTIONAL DUAL REGULATOR MODE"/>
    <property type="match status" value="1"/>
</dbReference>
<name>A0A9D1WJN3_9FIRM</name>